<accession>A0AAV9NK88</accession>
<feature type="compositionally biased region" description="Polar residues" evidence="1">
    <location>
        <begin position="793"/>
        <end position="811"/>
    </location>
</feature>
<gene>
    <name evidence="3" type="ORF">LTR84_010069</name>
</gene>
<dbReference type="Proteomes" id="UP001358417">
    <property type="component" value="Unassembled WGS sequence"/>
</dbReference>
<proteinExistence type="predicted"/>
<feature type="compositionally biased region" description="Polar residues" evidence="1">
    <location>
        <begin position="260"/>
        <end position="296"/>
    </location>
</feature>
<feature type="region of interest" description="Disordered" evidence="1">
    <location>
        <begin position="219"/>
        <end position="298"/>
    </location>
</feature>
<feature type="region of interest" description="Disordered" evidence="1">
    <location>
        <begin position="764"/>
        <end position="811"/>
    </location>
</feature>
<feature type="compositionally biased region" description="Low complexity" evidence="1">
    <location>
        <begin position="1194"/>
        <end position="1204"/>
    </location>
</feature>
<feature type="region of interest" description="Disordered" evidence="1">
    <location>
        <begin position="1099"/>
        <end position="1156"/>
    </location>
</feature>
<feature type="compositionally biased region" description="Polar residues" evidence="1">
    <location>
        <begin position="1173"/>
        <end position="1183"/>
    </location>
</feature>
<feature type="region of interest" description="Disordered" evidence="1">
    <location>
        <begin position="1172"/>
        <end position="1269"/>
    </location>
</feature>
<feature type="region of interest" description="Disordered" evidence="1">
    <location>
        <begin position="504"/>
        <end position="565"/>
    </location>
</feature>
<feature type="region of interest" description="Disordered" evidence="1">
    <location>
        <begin position="910"/>
        <end position="978"/>
    </location>
</feature>
<organism evidence="3 4">
    <name type="scientific">Exophiala bonariae</name>
    <dbReference type="NCBI Taxonomy" id="1690606"/>
    <lineage>
        <taxon>Eukaryota</taxon>
        <taxon>Fungi</taxon>
        <taxon>Dikarya</taxon>
        <taxon>Ascomycota</taxon>
        <taxon>Pezizomycotina</taxon>
        <taxon>Eurotiomycetes</taxon>
        <taxon>Chaetothyriomycetidae</taxon>
        <taxon>Chaetothyriales</taxon>
        <taxon>Herpotrichiellaceae</taxon>
        <taxon>Exophiala</taxon>
    </lineage>
</organism>
<dbReference type="RefSeq" id="XP_064710006.1">
    <property type="nucleotide sequence ID" value="XM_064853607.1"/>
</dbReference>
<feature type="domain" description="C2H2-type" evidence="2">
    <location>
        <begin position="1303"/>
        <end position="1326"/>
    </location>
</feature>
<keyword evidence="4" id="KW-1185">Reference proteome</keyword>
<evidence type="ECO:0000313" key="3">
    <source>
        <dbReference type="EMBL" id="KAK5060185.1"/>
    </source>
</evidence>
<feature type="compositionally biased region" description="Polar residues" evidence="1">
    <location>
        <begin position="1"/>
        <end position="39"/>
    </location>
</feature>
<feature type="compositionally biased region" description="Pro residues" evidence="1">
    <location>
        <begin position="957"/>
        <end position="973"/>
    </location>
</feature>
<feature type="compositionally biased region" description="Polar residues" evidence="1">
    <location>
        <begin position="1123"/>
        <end position="1135"/>
    </location>
</feature>
<comment type="caution">
    <text evidence="3">The sequence shown here is derived from an EMBL/GenBank/DDBJ whole genome shotgun (WGS) entry which is preliminary data.</text>
</comment>
<evidence type="ECO:0000259" key="2">
    <source>
        <dbReference type="PROSITE" id="PS00028"/>
    </source>
</evidence>
<feature type="region of interest" description="Disordered" evidence="1">
    <location>
        <begin position="1"/>
        <end position="97"/>
    </location>
</feature>
<feature type="compositionally biased region" description="Polar residues" evidence="1">
    <location>
        <begin position="61"/>
        <end position="80"/>
    </location>
</feature>
<evidence type="ECO:0000256" key="1">
    <source>
        <dbReference type="SAM" id="MobiDB-lite"/>
    </source>
</evidence>
<feature type="compositionally biased region" description="Polar residues" evidence="1">
    <location>
        <begin position="223"/>
        <end position="252"/>
    </location>
</feature>
<evidence type="ECO:0000313" key="4">
    <source>
        <dbReference type="Proteomes" id="UP001358417"/>
    </source>
</evidence>
<dbReference type="EMBL" id="JAVRRD010000004">
    <property type="protein sequence ID" value="KAK5060185.1"/>
    <property type="molecule type" value="Genomic_DNA"/>
</dbReference>
<reference evidence="3 4" key="1">
    <citation type="submission" date="2023-08" db="EMBL/GenBank/DDBJ databases">
        <title>Black Yeasts Isolated from many extreme environments.</title>
        <authorList>
            <person name="Coleine C."/>
            <person name="Stajich J.E."/>
            <person name="Selbmann L."/>
        </authorList>
    </citation>
    <scope>NUCLEOTIDE SEQUENCE [LARGE SCALE GENOMIC DNA]</scope>
    <source>
        <strain evidence="3 4">CCFEE 5792</strain>
    </source>
</reference>
<sequence>MSNYGQYYDSRNQGTNMQNSLHANQPSNTNNNRMNQASYSGDARKTTQSHYGSSAYDWSTRDAQPSPTYPTSSRQSQYQTETRRESSGTHNGSHGPRMFLSQYATQAAAGMGATGQYNPTTPNTQRLNHLAYASGLDSADAQGTVQHGRRQSLTDSAQYLNQPVIHASQRVQSPVNQHRNQFGTGQSMNYPYHSEAASVASTQAPVTAAMALAGAVSRRYHPSSGSTGQSLASPSIDSSRSMVPTPQRTKSPYNHIPAPVTNSRQSINLPQTKYPSSNYNSMESATHQPESRNQIQNERRKTNIPTANQSSLPVNSISNLVTRTDADEDSSATSYATATDAQGEMSAFIDPTQVFNPFHKEHEQRKREIARAEALAAAQAAAKKAEDEARASAHKKAEEEAHATAKRKAEAEAESARKAKAEQIALAQSRAEETTRAPKKAAKVRPSNAQVQVASPVVPQASLSSEEEMASEMKVMMEKMKEFRSKDPSMFQKLWDDMRGVRSPAIPAATPMQPSPPQGNQLSPLPPQPRPMPQSVISQTSTEAFQSPSNTSTPRNRAPKSAGGVHANGFKVVVENNPEGLPDLGRFPAERRIRGSYTKKNGQDTPPKQVGATNRVVLAGSGSAPVDAPLPTVNMDASDPSLVPAQALALVPTTTATETAQPVQPVVLSRGLPPKAPGGGTIWPEDKRNALAVAAVSCLKDFANKGYPGNADIEITPQDIHAILEGNPSYVDLCEILEKKGFRFHRGQFASQLLANVPFLNGAPAPAKQQSQTPVAQPPKQMAPVAEYPPVPASNTTAPHPTAKDQSASAPRQITDLTQPGLEFIPTPPPHQANALKEGQLMIKPERPPLYIQPYVPKSKPPKGQKSLLTRPEPPMGSKEAMARKRDFSELIDLTVLSDNEDYVLSKKHARMENSPPGPDAFQDYQTQMIPGPPMPPHKAFPSGPRDAAEPFRFHPGPQPGPYPGPHPGPLPPGQNGFVSVHQIHSTVVPARPLVLAKPIDRAEGLTKTYYDPKTVARDILIASGRHPTERPLNGHMAGLLGKHIDIDSDLATFDWDAIDPGGPPMPQVAYVEFGAIPPQNKPGQQTGREAQLGAQSVVRGGHGRGTAGHSTSSSSDKHAISAKTQPPNHTSVTYRTAPPMIAPQHAPSSASAMSNPLRDASVSLVKRLAALRQSQTSEPASDSQKKPGHPSRKPSASRPKSSPHISSDQPGPVTGVIMASNDAPTVPRGRGRPPKSATFDAPKLGTADAPKFSSTGKRIGRPPGAKNKTMSIRAMQQNARQVTSVTIPSPSPSTPHLPLFKCRWKCCRAQLHNASTLLQHIRKLHGQVEDNIGEYACWWRKCQYLKADSDGMWQPVKTFLHLEDWVEHVALNHIHIIVLKQGDGPSTKHIGKRKKPSFDVSHFRFVPPFATKTRTFCYLDPQTILMDKARYLADENGHNTTPMISTQTNEDLASDTMALLPASHDTEDEAAQRSFLKTHRDDKRAGPKATAEETLRSLTELKTNFGPGMANEGCVLARESVKTRLQQNPAIARVVEIDD</sequence>
<protein>
    <recommendedName>
        <fullName evidence="2">C2H2-type domain-containing protein</fullName>
    </recommendedName>
</protein>
<dbReference type="GeneID" id="89978227"/>
<dbReference type="PROSITE" id="PS00028">
    <property type="entry name" value="ZINC_FINGER_C2H2_1"/>
    <property type="match status" value="1"/>
</dbReference>
<feature type="compositionally biased region" description="Polar residues" evidence="1">
    <location>
        <begin position="536"/>
        <end position="555"/>
    </location>
</feature>
<feature type="compositionally biased region" description="Basic and acidic residues" evidence="1">
    <location>
        <begin position="383"/>
        <end position="421"/>
    </location>
</feature>
<dbReference type="InterPro" id="IPR013087">
    <property type="entry name" value="Znf_C2H2_type"/>
</dbReference>
<name>A0AAV9NK88_9EURO</name>
<feature type="region of interest" description="Disordered" evidence="1">
    <location>
        <begin position="855"/>
        <end position="879"/>
    </location>
</feature>
<feature type="region of interest" description="Disordered" evidence="1">
    <location>
        <begin position="380"/>
        <end position="448"/>
    </location>
</feature>